<protein>
    <recommendedName>
        <fullName evidence="4">NfeD-like C-terminal domain-containing protein</fullName>
    </recommendedName>
</protein>
<proteinExistence type="predicted"/>
<keyword evidence="3" id="KW-1185">Reference proteome</keyword>
<evidence type="ECO:0008006" key="4">
    <source>
        <dbReference type="Google" id="ProtNLM"/>
    </source>
</evidence>
<sequence>MEPATLVFMLIGAAGAAVLLAGVLGSALLGAFGFGRVGGASAETVAAFAGAFGFAAAIAGELLGVRTAGEVAAAGGVGLAAAVPVAVLAVRLSRWARDMPTDATPGRADLVGAIGVVVTPIAERGYGEVRVRVAGQPVKLHARAARALPLGTEVFVIEATSHASVVVEPVPSAN</sequence>
<dbReference type="InterPro" id="IPR012340">
    <property type="entry name" value="NA-bd_OB-fold"/>
</dbReference>
<keyword evidence="1" id="KW-0812">Transmembrane</keyword>
<reference evidence="2 3" key="1">
    <citation type="submission" date="2018-03" db="EMBL/GenBank/DDBJ databases">
        <title>Genomic Encyclopedia of Archaeal and Bacterial Type Strains, Phase II (KMG-II): from individual species to whole genera.</title>
        <authorList>
            <person name="Goeker M."/>
        </authorList>
    </citation>
    <scope>NUCLEOTIDE SEQUENCE [LARGE SCALE GENOMIC DNA]</scope>
    <source>
        <strain evidence="2 3">DSM 45348</strain>
    </source>
</reference>
<keyword evidence="1" id="KW-1133">Transmembrane helix</keyword>
<comment type="caution">
    <text evidence="2">The sequence shown here is derived from an EMBL/GenBank/DDBJ whole genome shotgun (WGS) entry which is preliminary data.</text>
</comment>
<evidence type="ECO:0000313" key="2">
    <source>
        <dbReference type="EMBL" id="PRY27535.1"/>
    </source>
</evidence>
<organism evidence="2 3">
    <name type="scientific">Pseudosporangium ferrugineum</name>
    <dbReference type="NCBI Taxonomy" id="439699"/>
    <lineage>
        <taxon>Bacteria</taxon>
        <taxon>Bacillati</taxon>
        <taxon>Actinomycetota</taxon>
        <taxon>Actinomycetes</taxon>
        <taxon>Micromonosporales</taxon>
        <taxon>Micromonosporaceae</taxon>
        <taxon>Pseudosporangium</taxon>
    </lineage>
</organism>
<dbReference type="RefSeq" id="WP_211303832.1">
    <property type="nucleotide sequence ID" value="NZ_PVZG01000010.1"/>
</dbReference>
<feature type="transmembrane region" description="Helical" evidence="1">
    <location>
        <begin position="71"/>
        <end position="90"/>
    </location>
</feature>
<accession>A0A2T0S291</accession>
<evidence type="ECO:0000256" key="1">
    <source>
        <dbReference type="SAM" id="Phobius"/>
    </source>
</evidence>
<gene>
    <name evidence="2" type="ORF">CLV70_110122</name>
</gene>
<dbReference type="Gene3D" id="2.40.50.140">
    <property type="entry name" value="Nucleic acid-binding proteins"/>
    <property type="match status" value="1"/>
</dbReference>
<keyword evidence="1" id="KW-0472">Membrane</keyword>
<dbReference type="Proteomes" id="UP000239209">
    <property type="component" value="Unassembled WGS sequence"/>
</dbReference>
<name>A0A2T0S291_9ACTN</name>
<dbReference type="AlphaFoldDB" id="A0A2T0S291"/>
<evidence type="ECO:0000313" key="3">
    <source>
        <dbReference type="Proteomes" id="UP000239209"/>
    </source>
</evidence>
<dbReference type="EMBL" id="PVZG01000010">
    <property type="protein sequence ID" value="PRY27535.1"/>
    <property type="molecule type" value="Genomic_DNA"/>
</dbReference>
<feature type="transmembrane region" description="Helical" evidence="1">
    <location>
        <begin position="6"/>
        <end position="32"/>
    </location>
</feature>
<feature type="transmembrane region" description="Helical" evidence="1">
    <location>
        <begin position="44"/>
        <end position="65"/>
    </location>
</feature>